<dbReference type="Proteomes" id="UP000000593">
    <property type="component" value="Chromosome 2"/>
</dbReference>
<evidence type="ECO:0000313" key="13">
    <source>
        <dbReference type="Proteomes" id="UP000000593"/>
    </source>
</evidence>
<keyword evidence="3" id="KW-0963">Cytoplasm</keyword>
<organism evidence="12 13">
    <name type="scientific">Photobacterium profundum (strain SS9)</name>
    <dbReference type="NCBI Taxonomy" id="298386"/>
    <lineage>
        <taxon>Bacteria</taxon>
        <taxon>Pseudomonadati</taxon>
        <taxon>Pseudomonadota</taxon>
        <taxon>Gammaproteobacteria</taxon>
        <taxon>Vibrionales</taxon>
        <taxon>Vibrionaceae</taxon>
        <taxon>Photobacterium</taxon>
    </lineage>
</organism>
<evidence type="ECO:0000256" key="8">
    <source>
        <dbReference type="ARBA" id="ARBA00037387"/>
    </source>
</evidence>
<evidence type="ECO:0000256" key="6">
    <source>
        <dbReference type="ARBA" id="ARBA00022683"/>
    </source>
</evidence>
<dbReference type="SUPFAM" id="SSF55804">
    <property type="entry name" value="Phoshotransferase/anion transport protein"/>
    <property type="match status" value="1"/>
</dbReference>
<dbReference type="GO" id="GO:0016301">
    <property type="term" value="F:kinase activity"/>
    <property type="evidence" value="ECO:0007669"/>
    <property type="project" value="UniProtKB-KW"/>
</dbReference>
<evidence type="ECO:0000259" key="11">
    <source>
        <dbReference type="PROSITE" id="PS51094"/>
    </source>
</evidence>
<evidence type="ECO:0000256" key="4">
    <source>
        <dbReference type="ARBA" id="ARBA00022553"/>
    </source>
</evidence>
<dbReference type="PANTHER" id="PTHR36203">
    <property type="entry name" value="ASCORBATE-SPECIFIC PTS SYSTEM EIIA COMPONENT"/>
    <property type="match status" value="1"/>
</dbReference>
<evidence type="ECO:0000313" key="12">
    <source>
        <dbReference type="EMBL" id="CAG22147.1"/>
    </source>
</evidence>
<dbReference type="Pfam" id="PF00359">
    <property type="entry name" value="PTS_EIIA_2"/>
    <property type="match status" value="1"/>
</dbReference>
<dbReference type="InterPro" id="IPR051351">
    <property type="entry name" value="Ascorbate-PTS_EIIA_comp"/>
</dbReference>
<evidence type="ECO:0000256" key="2">
    <source>
        <dbReference type="ARBA" id="ARBA00022448"/>
    </source>
</evidence>
<accession>Q6LL37</accession>
<keyword evidence="5" id="KW-0808">Transferase</keyword>
<dbReference type="InterPro" id="IPR002178">
    <property type="entry name" value="PTS_EIIA_type-2_dom"/>
</dbReference>
<keyword evidence="13" id="KW-1185">Reference proteome</keyword>
<comment type="function">
    <text evidence="8">The phosphoenolpyruvate-dependent sugar phosphotransferase system (sugar PTS), a major carbohydrate active transport system, catalyzes the phosphorylation of incoming sugar substrates concomitantly with their translocation across the cell membrane. The enzyme II UlaABC PTS system is involved in ascorbate transport.</text>
</comment>
<dbReference type="InterPro" id="IPR016152">
    <property type="entry name" value="PTrfase/Anion_transptr"/>
</dbReference>
<dbReference type="GO" id="GO:0009401">
    <property type="term" value="P:phosphoenolpyruvate-dependent sugar phosphotransferase system"/>
    <property type="evidence" value="ECO:0007669"/>
    <property type="project" value="UniProtKB-KW"/>
</dbReference>
<dbReference type="PANTHER" id="PTHR36203:SF1">
    <property type="entry name" value="ASCORBATE-SPECIFIC PTS SYSTEM EIIA COMPONENT"/>
    <property type="match status" value="1"/>
</dbReference>
<dbReference type="CDD" id="cd00211">
    <property type="entry name" value="PTS_IIA_fru"/>
    <property type="match status" value="1"/>
</dbReference>
<evidence type="ECO:0000256" key="3">
    <source>
        <dbReference type="ARBA" id="ARBA00022490"/>
    </source>
</evidence>
<keyword evidence="2" id="KW-0813">Transport</keyword>
<dbReference type="PROSITE" id="PS51094">
    <property type="entry name" value="PTS_EIIA_TYPE_2"/>
    <property type="match status" value="1"/>
</dbReference>
<evidence type="ECO:0000256" key="10">
    <source>
        <dbReference type="ARBA" id="ARBA00042072"/>
    </source>
</evidence>
<dbReference type="AlphaFoldDB" id="Q6LL37"/>
<feature type="domain" description="PTS EIIA type-2" evidence="11">
    <location>
        <begin position="24"/>
        <end position="171"/>
    </location>
</feature>
<comment type="subcellular location">
    <subcellularLocation>
        <location evidence="1">Cytoplasm</location>
    </subcellularLocation>
</comment>
<dbReference type="STRING" id="298386.PBPRB0274"/>
<dbReference type="Gene3D" id="3.40.930.10">
    <property type="entry name" value="Mannitol-specific EII, Chain A"/>
    <property type="match status" value="1"/>
</dbReference>
<keyword evidence="6" id="KW-0598">Phosphotransferase system</keyword>
<dbReference type="eggNOG" id="COG1762">
    <property type="taxonomic scope" value="Bacteria"/>
</dbReference>
<keyword evidence="4" id="KW-0597">Phosphoprotein</keyword>
<reference evidence="13" key="1">
    <citation type="journal article" date="2005" name="Science">
        <title>Life at depth: Photobacterium profundum genome sequence and expression analysis.</title>
        <authorList>
            <person name="Vezzi A."/>
            <person name="Campanaro S."/>
            <person name="D'Angelo M."/>
            <person name="Simonato F."/>
            <person name="Vitulo N."/>
            <person name="Lauro F.M."/>
            <person name="Cestaro A."/>
            <person name="Malacrida G."/>
            <person name="Simionati B."/>
            <person name="Cannata N."/>
            <person name="Romualdi C."/>
            <person name="Bartlett D.H."/>
            <person name="Valle G."/>
        </authorList>
    </citation>
    <scope>NUCLEOTIDE SEQUENCE [LARGE SCALE GENOMIC DNA]</scope>
    <source>
        <strain evidence="13">ATCC BAA-1253 / SS9</strain>
    </source>
</reference>
<evidence type="ECO:0000256" key="5">
    <source>
        <dbReference type="ARBA" id="ARBA00022679"/>
    </source>
</evidence>
<evidence type="ECO:0000256" key="9">
    <source>
        <dbReference type="ARBA" id="ARBA00041175"/>
    </source>
</evidence>
<dbReference type="GO" id="GO:0005737">
    <property type="term" value="C:cytoplasm"/>
    <property type="evidence" value="ECO:0007669"/>
    <property type="project" value="UniProtKB-SubCell"/>
</dbReference>
<gene>
    <name evidence="12" type="primary">PTXA</name>
    <name evidence="12" type="ordered locus">PBPRB0274</name>
</gene>
<evidence type="ECO:0000256" key="7">
    <source>
        <dbReference type="ARBA" id="ARBA00022777"/>
    </source>
</evidence>
<dbReference type="EMBL" id="CR378675">
    <property type="protein sequence ID" value="CAG22147.1"/>
    <property type="molecule type" value="Genomic_DNA"/>
</dbReference>
<protein>
    <recommendedName>
        <fullName evidence="9">Ascorbate-specific PTS system EIIA component</fullName>
    </recommendedName>
    <alternativeName>
        <fullName evidence="10">Ascorbate-specific phosphotransferase enzyme IIA component</fullName>
    </alternativeName>
</protein>
<sequence>MPRWVVGRVQSTEHMEYIMNFKQSLNDNNSINLQAQAADWKAAIKLGTDMLIASGAVQPSYHDAIISSVEKLGPYIVIAPNFAMPHARPEDGVNRTAFALVTLQQPVYFEGEEEPVDVLVTLAGSSSDEHMEGLMEVTQVLEDDDSETGVDLDKLRHCRSKDDVYRVIEEALALVV</sequence>
<keyword evidence="7" id="KW-0418">Kinase</keyword>
<dbReference type="HOGENOM" id="CLU_072531_2_0_6"/>
<evidence type="ECO:0000256" key="1">
    <source>
        <dbReference type="ARBA" id="ARBA00004496"/>
    </source>
</evidence>
<name>Q6LL37_PHOPR</name>
<proteinExistence type="predicted"/>
<dbReference type="KEGG" id="ppr:PBPRB0274"/>